<dbReference type="Gene3D" id="4.10.220.110">
    <property type="match status" value="1"/>
</dbReference>
<protein>
    <submittedName>
        <fullName evidence="1">Type VI secretion protein</fullName>
    </submittedName>
</protein>
<feature type="non-terminal residue" evidence="1">
    <location>
        <position position="1"/>
    </location>
</feature>
<name>A0ABX5BL17_9XANT</name>
<evidence type="ECO:0000313" key="1">
    <source>
        <dbReference type="EMBL" id="PPV01541.1"/>
    </source>
</evidence>
<dbReference type="Proteomes" id="UP000239710">
    <property type="component" value="Unassembled WGS sequence"/>
</dbReference>
<gene>
    <name evidence="1" type="ORF">XbrCFBP1976_21935</name>
</gene>
<feature type="non-terminal residue" evidence="1">
    <location>
        <position position="166"/>
    </location>
</feature>
<dbReference type="Gene3D" id="2.30.110.50">
    <property type="match status" value="1"/>
</dbReference>
<accession>A0ABX5BL17</accession>
<evidence type="ECO:0000313" key="2">
    <source>
        <dbReference type="Proteomes" id="UP000239710"/>
    </source>
</evidence>
<dbReference type="RefSeq" id="WP_181093363.1">
    <property type="nucleotide sequence ID" value="NZ_MDCE01000159.1"/>
</dbReference>
<dbReference type="Pfam" id="PF05954">
    <property type="entry name" value="Phage_GPD"/>
    <property type="match status" value="1"/>
</dbReference>
<dbReference type="Gene3D" id="3.55.50.10">
    <property type="entry name" value="Baseplate protein-like domains"/>
    <property type="match status" value="1"/>
</dbReference>
<organism evidence="1 2">
    <name type="scientific">Xanthomonas bromi</name>
    <dbReference type="NCBI Taxonomy" id="56449"/>
    <lineage>
        <taxon>Bacteria</taxon>
        <taxon>Pseudomonadati</taxon>
        <taxon>Pseudomonadota</taxon>
        <taxon>Gammaproteobacteria</taxon>
        <taxon>Lysobacterales</taxon>
        <taxon>Lysobacteraceae</taxon>
        <taxon>Xanthomonas</taxon>
    </lineage>
</organism>
<reference evidence="1 2" key="1">
    <citation type="submission" date="2016-08" db="EMBL/GenBank/DDBJ databases">
        <title>Evolution of the type three secretion system and type three effector repertoires in Xanthomonas.</title>
        <authorList>
            <person name="Merda D."/>
            <person name="Briand M."/>
            <person name="Bosis E."/>
            <person name="Rousseau C."/>
            <person name="Portier P."/>
            <person name="Jacques M.-A."/>
            <person name="Fischer-Le Saux M."/>
        </authorList>
    </citation>
    <scope>NUCLEOTIDE SEQUENCE [LARGE SCALE GENOMIC DNA]</scope>
    <source>
        <strain evidence="1 2">CFBP1976</strain>
    </source>
</reference>
<keyword evidence="2" id="KW-1185">Reference proteome</keyword>
<comment type="caution">
    <text evidence="1">The sequence shown here is derived from an EMBL/GenBank/DDBJ whole genome shotgun (WGS) entry which is preliminary data.</text>
</comment>
<proteinExistence type="predicted"/>
<dbReference type="SUPFAM" id="SSF69279">
    <property type="entry name" value="Phage tail proteins"/>
    <property type="match status" value="1"/>
</dbReference>
<dbReference type="EMBL" id="MDCE01000159">
    <property type="protein sequence ID" value="PPV01541.1"/>
    <property type="molecule type" value="Genomic_DNA"/>
</dbReference>
<sequence length="166" mass="18357">PTHTLVLFDDANDLAQASPARIGYRRAEDATPADSLLAWQGERQVMTSATALVSYDYKPAASSNADDRSVIDQGEEGRAASATLRDYSALSPYYASDSAEYQRYARVRQTWHDQRTKTWYGGATTPGLDVGTYVEIADHPSLAEDSSEQRQFVVTEQFLDITNNLP</sequence>